<sequence>MGLDWTGRYVSVPLDRPGNVDSKHGTLCLIASISKYKFALGKAIAKATAAGIHESVELLKLHDHPVFGTLESSSPRGIQEQGEKIDNRSSTEMDEAMVDSGGKGTEVAVKAERDPWPEFWARVTSRREEGERREVVGGDGEEEARVMKVESDA</sequence>
<organism evidence="2 3">
    <name type="scientific">Zasmidium cellare</name>
    <name type="common">Wine cellar mold</name>
    <name type="synonym">Racodium cellare</name>
    <dbReference type="NCBI Taxonomy" id="395010"/>
    <lineage>
        <taxon>Eukaryota</taxon>
        <taxon>Fungi</taxon>
        <taxon>Dikarya</taxon>
        <taxon>Ascomycota</taxon>
        <taxon>Pezizomycotina</taxon>
        <taxon>Dothideomycetes</taxon>
        <taxon>Dothideomycetidae</taxon>
        <taxon>Mycosphaerellales</taxon>
        <taxon>Mycosphaerellaceae</taxon>
        <taxon>Zasmidium</taxon>
    </lineage>
</organism>
<feature type="compositionally biased region" description="Basic and acidic residues" evidence="1">
    <location>
        <begin position="143"/>
        <end position="153"/>
    </location>
</feature>
<comment type="caution">
    <text evidence="2">The sequence shown here is derived from an EMBL/GenBank/DDBJ whole genome shotgun (WGS) entry which is preliminary data.</text>
</comment>
<feature type="region of interest" description="Disordered" evidence="1">
    <location>
        <begin position="70"/>
        <end position="106"/>
    </location>
</feature>
<feature type="compositionally biased region" description="Basic and acidic residues" evidence="1">
    <location>
        <begin position="81"/>
        <end position="91"/>
    </location>
</feature>
<evidence type="ECO:0000256" key="1">
    <source>
        <dbReference type="SAM" id="MobiDB-lite"/>
    </source>
</evidence>
<feature type="compositionally biased region" description="Basic and acidic residues" evidence="1">
    <location>
        <begin position="127"/>
        <end position="136"/>
    </location>
</feature>
<protein>
    <submittedName>
        <fullName evidence="2">Uncharacterized protein</fullName>
    </submittedName>
</protein>
<name>A0ABR0E842_ZASCE</name>
<evidence type="ECO:0000313" key="3">
    <source>
        <dbReference type="Proteomes" id="UP001305779"/>
    </source>
</evidence>
<proteinExistence type="predicted"/>
<feature type="region of interest" description="Disordered" evidence="1">
    <location>
        <begin position="127"/>
        <end position="153"/>
    </location>
</feature>
<evidence type="ECO:0000313" key="2">
    <source>
        <dbReference type="EMBL" id="KAK4497599.1"/>
    </source>
</evidence>
<dbReference type="Proteomes" id="UP001305779">
    <property type="component" value="Unassembled WGS sequence"/>
</dbReference>
<keyword evidence="3" id="KW-1185">Reference proteome</keyword>
<dbReference type="EMBL" id="JAXOVC010000008">
    <property type="protein sequence ID" value="KAK4497599.1"/>
    <property type="molecule type" value="Genomic_DNA"/>
</dbReference>
<reference evidence="2 3" key="1">
    <citation type="journal article" date="2023" name="G3 (Bethesda)">
        <title>A chromosome-level genome assembly of Zasmidium syzygii isolated from banana leaves.</title>
        <authorList>
            <person name="van Westerhoven A.C."/>
            <person name="Mehrabi R."/>
            <person name="Talebi R."/>
            <person name="Steentjes M.B.F."/>
            <person name="Corcolon B."/>
            <person name="Chong P.A."/>
            <person name="Kema G.H.J."/>
            <person name="Seidl M.F."/>
        </authorList>
    </citation>
    <scope>NUCLEOTIDE SEQUENCE [LARGE SCALE GENOMIC DNA]</scope>
    <source>
        <strain evidence="2 3">P124</strain>
    </source>
</reference>
<gene>
    <name evidence="2" type="ORF">PRZ48_010252</name>
</gene>
<accession>A0ABR0E842</accession>